<comment type="similarity">
    <text evidence="6">Belongs to the peptidase M48 family.</text>
</comment>
<reference evidence="8 9" key="1">
    <citation type="submission" date="2016-10" db="EMBL/GenBank/DDBJ databases">
        <authorList>
            <person name="de Groot N.N."/>
        </authorList>
    </citation>
    <scope>NUCLEOTIDE SEQUENCE [LARGE SCALE GENOMIC DNA]</scope>
    <source>
        <strain evidence="8 9">DSM 17890</strain>
    </source>
</reference>
<dbReference type="PANTHER" id="PTHR22726:SF8">
    <property type="entry name" value="METALLOPROTEASE YCAL"/>
    <property type="match status" value="1"/>
</dbReference>
<evidence type="ECO:0000256" key="4">
    <source>
        <dbReference type="ARBA" id="ARBA00022833"/>
    </source>
</evidence>
<dbReference type="Pfam" id="PF01435">
    <property type="entry name" value="Peptidase_M48"/>
    <property type="match status" value="1"/>
</dbReference>
<dbReference type="Proteomes" id="UP000199118">
    <property type="component" value="Unassembled WGS sequence"/>
</dbReference>
<dbReference type="PANTHER" id="PTHR22726">
    <property type="entry name" value="METALLOENDOPEPTIDASE OMA1"/>
    <property type="match status" value="1"/>
</dbReference>
<evidence type="ECO:0000313" key="9">
    <source>
        <dbReference type="Proteomes" id="UP000199118"/>
    </source>
</evidence>
<dbReference type="STRING" id="356660.SAMN05444336_101814"/>
<dbReference type="RefSeq" id="WP_092679814.1">
    <property type="nucleotide sequence ID" value="NZ_FNMZ01000001.1"/>
</dbReference>
<evidence type="ECO:0000256" key="2">
    <source>
        <dbReference type="ARBA" id="ARBA00022723"/>
    </source>
</evidence>
<evidence type="ECO:0000313" key="8">
    <source>
        <dbReference type="EMBL" id="SDW36261.1"/>
    </source>
</evidence>
<feature type="domain" description="Peptidase M48" evidence="7">
    <location>
        <begin position="36"/>
        <end position="219"/>
    </location>
</feature>
<evidence type="ECO:0000259" key="7">
    <source>
        <dbReference type="Pfam" id="PF01435"/>
    </source>
</evidence>
<keyword evidence="5 6" id="KW-0482">Metalloprotease</keyword>
<dbReference type="GO" id="GO:0016020">
    <property type="term" value="C:membrane"/>
    <property type="evidence" value="ECO:0007669"/>
    <property type="project" value="TreeGrafter"/>
</dbReference>
<name>A0A1H2SXA4_9RHOB</name>
<dbReference type="GO" id="GO:0046872">
    <property type="term" value="F:metal ion binding"/>
    <property type="evidence" value="ECO:0007669"/>
    <property type="project" value="UniProtKB-KW"/>
</dbReference>
<proteinExistence type="inferred from homology"/>
<dbReference type="EMBL" id="FNMZ01000001">
    <property type="protein sequence ID" value="SDW36261.1"/>
    <property type="molecule type" value="Genomic_DNA"/>
</dbReference>
<keyword evidence="1 6" id="KW-0645">Protease</keyword>
<dbReference type="InterPro" id="IPR051156">
    <property type="entry name" value="Mito/Outer_Membr_Metalloprot"/>
</dbReference>
<dbReference type="GO" id="GO:0051603">
    <property type="term" value="P:proteolysis involved in protein catabolic process"/>
    <property type="evidence" value="ECO:0007669"/>
    <property type="project" value="TreeGrafter"/>
</dbReference>
<dbReference type="AlphaFoldDB" id="A0A1H2SXA4"/>
<organism evidence="8 9">
    <name type="scientific">Albimonas donghaensis</name>
    <dbReference type="NCBI Taxonomy" id="356660"/>
    <lineage>
        <taxon>Bacteria</taxon>
        <taxon>Pseudomonadati</taxon>
        <taxon>Pseudomonadota</taxon>
        <taxon>Alphaproteobacteria</taxon>
        <taxon>Rhodobacterales</taxon>
        <taxon>Paracoccaceae</taxon>
        <taxon>Albimonas</taxon>
    </lineage>
</organism>
<evidence type="ECO:0000256" key="3">
    <source>
        <dbReference type="ARBA" id="ARBA00022801"/>
    </source>
</evidence>
<dbReference type="OrthoDB" id="9810445at2"/>
<keyword evidence="4 6" id="KW-0862">Zinc</keyword>
<protein>
    <submittedName>
        <fullName evidence="8">Putative metalloprotease</fullName>
    </submittedName>
</protein>
<dbReference type="Gene3D" id="3.30.2010.10">
    <property type="entry name" value="Metalloproteases ('zincins'), catalytic domain"/>
    <property type="match status" value="1"/>
</dbReference>
<comment type="cofactor">
    <cofactor evidence="6">
        <name>Zn(2+)</name>
        <dbReference type="ChEBI" id="CHEBI:29105"/>
    </cofactor>
    <text evidence="6">Binds 1 zinc ion per subunit.</text>
</comment>
<evidence type="ECO:0000256" key="1">
    <source>
        <dbReference type="ARBA" id="ARBA00022670"/>
    </source>
</evidence>
<sequence>MLKLLPLLALIAYGLVSWRFSAWRTKRELDARSAPLDRPELEAAVRRLGRAVDLPELRALVYDIPVFNGLASPDGRVFVTRGVLDQHAMGRVSADEVASIIAHELGHVALGHSRRRMVDWTGQNAARVVLGALLGRLIPFIGPWIAVMLTQLVSARLSRRDEFEADAFAAALMRKAGLDTGAQTSLLGKLEKMTPRGSGGFAWLMSHPPAKTRVAAIERLQAEWDRGGRPPAV</sequence>
<keyword evidence="3 6" id="KW-0378">Hydrolase</keyword>
<keyword evidence="2" id="KW-0479">Metal-binding</keyword>
<dbReference type="InterPro" id="IPR001915">
    <property type="entry name" value="Peptidase_M48"/>
</dbReference>
<gene>
    <name evidence="8" type="ORF">SAMN05444336_101814</name>
</gene>
<dbReference type="GO" id="GO:0004222">
    <property type="term" value="F:metalloendopeptidase activity"/>
    <property type="evidence" value="ECO:0007669"/>
    <property type="project" value="InterPro"/>
</dbReference>
<accession>A0A1H2SXA4</accession>
<keyword evidence="9" id="KW-1185">Reference proteome</keyword>
<evidence type="ECO:0000256" key="5">
    <source>
        <dbReference type="ARBA" id="ARBA00023049"/>
    </source>
</evidence>
<evidence type="ECO:0000256" key="6">
    <source>
        <dbReference type="RuleBase" id="RU003983"/>
    </source>
</evidence>